<feature type="chain" id="PRO_5041707296" evidence="2">
    <location>
        <begin position="29"/>
        <end position="208"/>
    </location>
</feature>
<evidence type="ECO:0000313" key="3">
    <source>
        <dbReference type="EMBL" id="KAK2994422.1"/>
    </source>
</evidence>
<dbReference type="EMBL" id="JAVXUO010000207">
    <property type="protein sequence ID" value="KAK2994422.1"/>
    <property type="molecule type" value="Genomic_DNA"/>
</dbReference>
<organism evidence="3 4">
    <name type="scientific">Escallonia rubra</name>
    <dbReference type="NCBI Taxonomy" id="112253"/>
    <lineage>
        <taxon>Eukaryota</taxon>
        <taxon>Viridiplantae</taxon>
        <taxon>Streptophyta</taxon>
        <taxon>Embryophyta</taxon>
        <taxon>Tracheophyta</taxon>
        <taxon>Spermatophyta</taxon>
        <taxon>Magnoliopsida</taxon>
        <taxon>eudicotyledons</taxon>
        <taxon>Gunneridae</taxon>
        <taxon>Pentapetalae</taxon>
        <taxon>asterids</taxon>
        <taxon>campanulids</taxon>
        <taxon>Escalloniales</taxon>
        <taxon>Escalloniaceae</taxon>
        <taxon>Escallonia</taxon>
    </lineage>
</organism>
<dbReference type="Proteomes" id="UP001187471">
    <property type="component" value="Unassembled WGS sequence"/>
</dbReference>
<feature type="compositionally biased region" description="Low complexity" evidence="1">
    <location>
        <begin position="193"/>
        <end position="202"/>
    </location>
</feature>
<protein>
    <submittedName>
        <fullName evidence="3">Uncharacterized protein</fullName>
    </submittedName>
</protein>
<feature type="signal peptide" evidence="2">
    <location>
        <begin position="1"/>
        <end position="28"/>
    </location>
</feature>
<proteinExistence type="predicted"/>
<keyword evidence="2" id="KW-0732">Signal</keyword>
<feature type="region of interest" description="Disordered" evidence="1">
    <location>
        <begin position="27"/>
        <end position="48"/>
    </location>
</feature>
<evidence type="ECO:0000256" key="1">
    <source>
        <dbReference type="SAM" id="MobiDB-lite"/>
    </source>
</evidence>
<feature type="region of interest" description="Disordered" evidence="1">
    <location>
        <begin position="188"/>
        <end position="208"/>
    </location>
</feature>
<evidence type="ECO:0000256" key="2">
    <source>
        <dbReference type="SAM" id="SignalP"/>
    </source>
</evidence>
<name>A0AA88S1L4_9ASTE</name>
<feature type="compositionally biased region" description="Basic and acidic residues" evidence="1">
    <location>
        <begin position="32"/>
        <end position="48"/>
    </location>
</feature>
<keyword evidence="4" id="KW-1185">Reference proteome</keyword>
<evidence type="ECO:0000313" key="4">
    <source>
        <dbReference type="Proteomes" id="UP001187471"/>
    </source>
</evidence>
<sequence>MGSDVAAAAGWQALWWLMVVVGGSQTVAEGPPGHRDLKQGHGDNEQLHQRHLQEAGPKVFQARHDFPEQLKFLSPLEVEELDAIGKDEEEEEHPTDMGEDHRYKEVMIITKVFLKEQIHPHFGSFRCCEVCLDITYLRRKYTVDRPSNWRTPIVPSPPYGDELQELSTVFSNTSYKCTLQKLNNFQSYSPDVGEGSQRTSSRSSERRT</sequence>
<accession>A0AA88S1L4</accession>
<dbReference type="AlphaFoldDB" id="A0AA88S1L4"/>
<comment type="caution">
    <text evidence="3">The sequence shown here is derived from an EMBL/GenBank/DDBJ whole genome shotgun (WGS) entry which is preliminary data.</text>
</comment>
<reference evidence="3" key="1">
    <citation type="submission" date="2022-12" db="EMBL/GenBank/DDBJ databases">
        <title>Draft genome assemblies for two species of Escallonia (Escalloniales).</title>
        <authorList>
            <person name="Chanderbali A."/>
            <person name="Dervinis C."/>
            <person name="Anghel I."/>
            <person name="Soltis D."/>
            <person name="Soltis P."/>
            <person name="Zapata F."/>
        </authorList>
    </citation>
    <scope>NUCLEOTIDE SEQUENCE</scope>
    <source>
        <strain evidence="3">UCBG92.1500</strain>
        <tissue evidence="3">Leaf</tissue>
    </source>
</reference>
<gene>
    <name evidence="3" type="ORF">RJ640_009649</name>
</gene>